<feature type="chain" id="PRO_5045319611" evidence="1">
    <location>
        <begin position="20"/>
        <end position="116"/>
    </location>
</feature>
<evidence type="ECO:0000313" key="2">
    <source>
        <dbReference type="EMBL" id="KAL0635853.1"/>
    </source>
</evidence>
<dbReference type="EMBL" id="JBBBZM010000061">
    <property type="protein sequence ID" value="KAL0635853.1"/>
    <property type="molecule type" value="Genomic_DNA"/>
</dbReference>
<accession>A0ABR3GJ27</accession>
<sequence>MQLKSIILSLVASVAVTQAASPVEYATYEVCRNELDAFWGHYGYAPIVYGIDAVNAIHCGICISYAHTKCFADYVCGAGTPELHAKKCYTDAVTDCKILAFETGFPYYNSVSGSTA</sequence>
<dbReference type="Proteomes" id="UP001447188">
    <property type="component" value="Unassembled WGS sequence"/>
</dbReference>
<name>A0ABR3GJ27_9PEZI</name>
<gene>
    <name evidence="2" type="ORF">Q9L58_005195</name>
</gene>
<comment type="caution">
    <text evidence="2">The sequence shown here is derived from an EMBL/GenBank/DDBJ whole genome shotgun (WGS) entry which is preliminary data.</text>
</comment>
<proteinExistence type="predicted"/>
<keyword evidence="3" id="KW-1185">Reference proteome</keyword>
<evidence type="ECO:0000313" key="3">
    <source>
        <dbReference type="Proteomes" id="UP001447188"/>
    </source>
</evidence>
<evidence type="ECO:0000256" key="1">
    <source>
        <dbReference type="SAM" id="SignalP"/>
    </source>
</evidence>
<keyword evidence="1" id="KW-0732">Signal</keyword>
<organism evidence="2 3">
    <name type="scientific">Discina gigas</name>
    <dbReference type="NCBI Taxonomy" id="1032678"/>
    <lineage>
        <taxon>Eukaryota</taxon>
        <taxon>Fungi</taxon>
        <taxon>Dikarya</taxon>
        <taxon>Ascomycota</taxon>
        <taxon>Pezizomycotina</taxon>
        <taxon>Pezizomycetes</taxon>
        <taxon>Pezizales</taxon>
        <taxon>Discinaceae</taxon>
        <taxon>Discina</taxon>
    </lineage>
</organism>
<reference evidence="2 3" key="1">
    <citation type="submission" date="2024-02" db="EMBL/GenBank/DDBJ databases">
        <title>Discinaceae phylogenomics.</title>
        <authorList>
            <person name="Dirks A.C."/>
            <person name="James T.Y."/>
        </authorList>
    </citation>
    <scope>NUCLEOTIDE SEQUENCE [LARGE SCALE GENOMIC DNA]</scope>
    <source>
        <strain evidence="2 3">ACD0624</strain>
    </source>
</reference>
<protein>
    <submittedName>
        <fullName evidence="2">Uncharacterized protein</fullName>
    </submittedName>
</protein>
<feature type="signal peptide" evidence="1">
    <location>
        <begin position="1"/>
        <end position="19"/>
    </location>
</feature>